<gene>
    <name evidence="1" type="ORF">SVA_2589</name>
</gene>
<sequence>MTHDPVGGAEKRICALDRLIFCNRCARGCRGQSLAGNKVRSRLLAMREARIRAPTDINHR</sequence>
<keyword evidence="2" id="KW-1185">Reference proteome</keyword>
<accession>A0A1B4VEN0</accession>
<dbReference type="AlphaFoldDB" id="A0A1B4VEN0"/>
<dbReference type="EMBL" id="AP014936">
    <property type="protein sequence ID" value="BAU49137.1"/>
    <property type="molecule type" value="Genomic_DNA"/>
</dbReference>
<reference evidence="1 2" key="1">
    <citation type="submission" date="2015-08" db="EMBL/GenBank/DDBJ databases">
        <title>Complete genome sequence of Sulfurifustis variabilis.</title>
        <authorList>
            <person name="Miura A."/>
            <person name="Kojima H."/>
            <person name="Fukui M."/>
        </authorList>
    </citation>
    <scope>NUCLEOTIDE SEQUENCE [LARGE SCALE GENOMIC DNA]</scope>
    <source>
        <strain evidence="2">skN76</strain>
    </source>
</reference>
<organism evidence="1 2">
    <name type="scientific">Sulfurifustis variabilis</name>
    <dbReference type="NCBI Taxonomy" id="1675686"/>
    <lineage>
        <taxon>Bacteria</taxon>
        <taxon>Pseudomonadati</taxon>
        <taxon>Pseudomonadota</taxon>
        <taxon>Gammaproteobacteria</taxon>
        <taxon>Acidiferrobacterales</taxon>
        <taxon>Acidiferrobacteraceae</taxon>
        <taxon>Sulfurifustis</taxon>
    </lineage>
</organism>
<name>A0A1B4VEN0_9GAMM</name>
<dbReference type="KEGG" id="sva:SVA_2589"/>
<evidence type="ECO:0000313" key="1">
    <source>
        <dbReference type="EMBL" id="BAU49137.1"/>
    </source>
</evidence>
<dbReference type="Proteomes" id="UP000218899">
    <property type="component" value="Chromosome"/>
</dbReference>
<evidence type="ECO:0000313" key="2">
    <source>
        <dbReference type="Proteomes" id="UP000218899"/>
    </source>
</evidence>
<proteinExistence type="predicted"/>
<protein>
    <submittedName>
        <fullName evidence="1">Uncharacterized protein</fullName>
    </submittedName>
</protein>